<sequence>MVYSFELFDSFIDSIAVINKKGEVIYTNIAWKRFSSENFGSLDKTDVGVNYLDICGRAAGKDAESATEALVGIQAVINREQALFQMEYSCNSLNEQRWFILRCTPLVNNVDLSIVSHINISQRKIAEEIVKKQNKQLKEINKRLDSTMFKITHDIVAPLNSVIGLIHLSRIDNESIDEYFSLIEKSASNLKSFVQETLELSKSTNKYTEVDFNRLLSDFYESVKYNLALEHVKIKTDVHQTVEFYTYKNEITSVISNLIDNSLKYYDNKKEESFVLVSIDSNGIEAKISIKDNGIGISKEMLSKIFDLNFQVEKEVSEGFGIGLSIVKQSVDLMDGVINVNSELGVGTEFNIIIPNLKQFRD</sequence>
<dbReference type="RefSeq" id="WP_128193128.1">
    <property type="nucleotide sequence ID" value="NZ_SACJ01000001.1"/>
</dbReference>
<evidence type="ECO:0000256" key="3">
    <source>
        <dbReference type="ARBA" id="ARBA00022553"/>
    </source>
</evidence>
<dbReference type="CDD" id="cd00082">
    <property type="entry name" value="HisKA"/>
    <property type="match status" value="1"/>
</dbReference>
<comment type="catalytic activity">
    <reaction evidence="1">
        <text>ATP + protein L-histidine = ADP + protein N-phospho-L-histidine.</text>
        <dbReference type="EC" id="2.7.13.3"/>
    </reaction>
</comment>
<comment type="caution">
    <text evidence="5">The sequence shown here is derived from an EMBL/GenBank/DDBJ whole genome shotgun (WGS) entry which is preliminary data.</text>
</comment>
<dbReference type="InterPro" id="IPR005467">
    <property type="entry name" value="His_kinase_dom"/>
</dbReference>
<evidence type="ECO:0000256" key="1">
    <source>
        <dbReference type="ARBA" id="ARBA00000085"/>
    </source>
</evidence>
<reference evidence="5 6" key="1">
    <citation type="submission" date="2019-01" db="EMBL/GenBank/DDBJ databases">
        <authorList>
            <person name="Chen W.-M."/>
        </authorList>
    </citation>
    <scope>NUCLEOTIDE SEQUENCE [LARGE SCALE GENOMIC DNA]</scope>
    <source>
        <strain evidence="5 6">BBQ-12</strain>
    </source>
</reference>
<dbReference type="EMBL" id="SACJ01000001">
    <property type="protein sequence ID" value="RVT79811.1"/>
    <property type="molecule type" value="Genomic_DNA"/>
</dbReference>
<feature type="domain" description="Histidine kinase" evidence="4">
    <location>
        <begin position="150"/>
        <end position="358"/>
    </location>
</feature>
<dbReference type="SMART" id="SM00387">
    <property type="entry name" value="HATPase_c"/>
    <property type="match status" value="1"/>
</dbReference>
<evidence type="ECO:0000313" key="6">
    <source>
        <dbReference type="Proteomes" id="UP000285211"/>
    </source>
</evidence>
<dbReference type="InterPro" id="IPR004358">
    <property type="entry name" value="Sig_transdc_His_kin-like_C"/>
</dbReference>
<dbReference type="Proteomes" id="UP000285211">
    <property type="component" value="Unassembled WGS sequence"/>
</dbReference>
<dbReference type="AlphaFoldDB" id="A0A3S2V7Q4"/>
<evidence type="ECO:0000259" key="4">
    <source>
        <dbReference type="PROSITE" id="PS50109"/>
    </source>
</evidence>
<dbReference type="Pfam" id="PF02518">
    <property type="entry name" value="HATPase_c"/>
    <property type="match status" value="1"/>
</dbReference>
<dbReference type="InterPro" id="IPR036097">
    <property type="entry name" value="HisK_dim/P_sf"/>
</dbReference>
<name>A0A3S2V7Q4_9FLAO</name>
<evidence type="ECO:0000256" key="2">
    <source>
        <dbReference type="ARBA" id="ARBA00012438"/>
    </source>
</evidence>
<dbReference type="PRINTS" id="PR00344">
    <property type="entry name" value="BCTRLSENSOR"/>
</dbReference>
<dbReference type="Gene3D" id="3.30.565.10">
    <property type="entry name" value="Histidine kinase-like ATPase, C-terminal domain"/>
    <property type="match status" value="1"/>
</dbReference>
<dbReference type="InterPro" id="IPR036890">
    <property type="entry name" value="HATPase_C_sf"/>
</dbReference>
<protein>
    <recommendedName>
        <fullName evidence="2">histidine kinase</fullName>
        <ecNumber evidence="2">2.7.13.3</ecNumber>
    </recommendedName>
</protein>
<dbReference type="InterPro" id="IPR003661">
    <property type="entry name" value="HisK_dim/P_dom"/>
</dbReference>
<dbReference type="PROSITE" id="PS50109">
    <property type="entry name" value="HIS_KIN"/>
    <property type="match status" value="1"/>
</dbReference>
<dbReference type="Gene3D" id="3.30.450.20">
    <property type="entry name" value="PAS domain"/>
    <property type="match status" value="1"/>
</dbReference>
<organism evidence="5 6">
    <name type="scientific">Flavobacterium sufflavum</name>
    <dbReference type="NCBI Taxonomy" id="1921138"/>
    <lineage>
        <taxon>Bacteria</taxon>
        <taxon>Pseudomonadati</taxon>
        <taxon>Bacteroidota</taxon>
        <taxon>Flavobacteriia</taxon>
        <taxon>Flavobacteriales</taxon>
        <taxon>Flavobacteriaceae</taxon>
        <taxon>Flavobacterium</taxon>
    </lineage>
</organism>
<proteinExistence type="predicted"/>
<keyword evidence="5" id="KW-0418">Kinase</keyword>
<dbReference type="SUPFAM" id="SSF47384">
    <property type="entry name" value="Homodimeric domain of signal transducing histidine kinase"/>
    <property type="match status" value="1"/>
</dbReference>
<dbReference type="Gene3D" id="1.10.287.130">
    <property type="match status" value="1"/>
</dbReference>
<keyword evidence="6" id="KW-1185">Reference proteome</keyword>
<accession>A0A3S2V7Q4</accession>
<gene>
    <name evidence="5" type="ORF">EOD40_01490</name>
</gene>
<evidence type="ECO:0000313" key="5">
    <source>
        <dbReference type="EMBL" id="RVT79811.1"/>
    </source>
</evidence>
<dbReference type="EC" id="2.7.13.3" evidence="2"/>
<keyword evidence="3" id="KW-0597">Phosphoprotein</keyword>
<dbReference type="InterPro" id="IPR003594">
    <property type="entry name" value="HATPase_dom"/>
</dbReference>
<keyword evidence="5" id="KW-0808">Transferase</keyword>
<dbReference type="PANTHER" id="PTHR43547:SF2">
    <property type="entry name" value="HYBRID SIGNAL TRANSDUCTION HISTIDINE KINASE C"/>
    <property type="match status" value="1"/>
</dbReference>
<dbReference type="OrthoDB" id="9811889at2"/>
<dbReference type="SUPFAM" id="SSF55874">
    <property type="entry name" value="ATPase domain of HSP90 chaperone/DNA topoisomerase II/histidine kinase"/>
    <property type="match status" value="1"/>
</dbReference>
<dbReference type="PANTHER" id="PTHR43547">
    <property type="entry name" value="TWO-COMPONENT HISTIDINE KINASE"/>
    <property type="match status" value="1"/>
</dbReference>
<dbReference type="GO" id="GO:0000155">
    <property type="term" value="F:phosphorelay sensor kinase activity"/>
    <property type="evidence" value="ECO:0007669"/>
    <property type="project" value="InterPro"/>
</dbReference>